<name>A0ABS5C3E6_9BACT</name>
<accession>A0ABS5C3E6</accession>
<evidence type="ECO:0000313" key="2">
    <source>
        <dbReference type="EMBL" id="MBP3960494.1"/>
    </source>
</evidence>
<keyword evidence="3" id="KW-1185">Reference proteome</keyword>
<evidence type="ECO:0000259" key="1">
    <source>
        <dbReference type="Pfam" id="PF00535"/>
    </source>
</evidence>
<evidence type="ECO:0000313" key="3">
    <source>
        <dbReference type="Proteomes" id="UP000676565"/>
    </source>
</evidence>
<dbReference type="InterPro" id="IPR029044">
    <property type="entry name" value="Nucleotide-diphossugar_trans"/>
</dbReference>
<dbReference type="CDD" id="cd00761">
    <property type="entry name" value="Glyco_tranf_GTA_type"/>
    <property type="match status" value="1"/>
</dbReference>
<organism evidence="2 3">
    <name type="scientific">Gemmata palustris</name>
    <dbReference type="NCBI Taxonomy" id="2822762"/>
    <lineage>
        <taxon>Bacteria</taxon>
        <taxon>Pseudomonadati</taxon>
        <taxon>Planctomycetota</taxon>
        <taxon>Planctomycetia</taxon>
        <taxon>Gemmatales</taxon>
        <taxon>Gemmataceae</taxon>
        <taxon>Gemmata</taxon>
    </lineage>
</organism>
<dbReference type="SUPFAM" id="SSF53448">
    <property type="entry name" value="Nucleotide-diphospho-sugar transferases"/>
    <property type="match status" value="1"/>
</dbReference>
<feature type="domain" description="Glycosyltransferase 2-like" evidence="1">
    <location>
        <begin position="17"/>
        <end position="58"/>
    </location>
</feature>
<dbReference type="EMBL" id="JAGKQQ010000002">
    <property type="protein sequence ID" value="MBP3960494.1"/>
    <property type="molecule type" value="Genomic_DNA"/>
</dbReference>
<proteinExistence type="predicted"/>
<dbReference type="Gene3D" id="3.90.550.10">
    <property type="entry name" value="Spore Coat Polysaccharide Biosynthesis Protein SpsA, Chain A"/>
    <property type="match status" value="1"/>
</dbReference>
<protein>
    <submittedName>
        <fullName evidence="2">Glycosyltransferase</fullName>
    </submittedName>
</protein>
<gene>
    <name evidence="2" type="ORF">J8F10_35160</name>
</gene>
<comment type="caution">
    <text evidence="2">The sequence shown here is derived from an EMBL/GenBank/DDBJ whole genome shotgun (WGS) entry which is preliminary data.</text>
</comment>
<reference evidence="2 3" key="1">
    <citation type="submission" date="2021-04" db="EMBL/GenBank/DDBJ databases">
        <authorList>
            <person name="Ivanova A."/>
        </authorList>
    </citation>
    <scope>NUCLEOTIDE SEQUENCE [LARGE SCALE GENOMIC DNA]</scope>
    <source>
        <strain evidence="2 3">G18</strain>
    </source>
</reference>
<dbReference type="Pfam" id="PF00535">
    <property type="entry name" value="Glycos_transf_2"/>
    <property type="match status" value="1"/>
</dbReference>
<sequence length="74" mass="7927">MPDVFAPEPSRADELVSCIMPTRNRRVRSARALHNFLAQDYPNKELVVIDDGTDSVADLVAGAPACATSGSPGW</sequence>
<dbReference type="Proteomes" id="UP000676565">
    <property type="component" value="Unassembled WGS sequence"/>
</dbReference>
<dbReference type="InterPro" id="IPR001173">
    <property type="entry name" value="Glyco_trans_2-like"/>
</dbReference>
<dbReference type="RefSeq" id="WP_210662613.1">
    <property type="nucleotide sequence ID" value="NZ_JAGKQQ010000002.1"/>
</dbReference>